<reference evidence="1" key="1">
    <citation type="submission" date="2021-01" db="EMBL/GenBank/DDBJ databases">
        <title>Chromosome-level genome assembly of a human fungal pathogen reveals clustering of transcriptionally co-regulated genes.</title>
        <authorList>
            <person name="Voorhies M."/>
            <person name="Cohen S."/>
            <person name="Shea T.P."/>
            <person name="Petrus S."/>
            <person name="Munoz J.F."/>
            <person name="Poplawski S."/>
            <person name="Goldman W.E."/>
            <person name="Michael T."/>
            <person name="Cuomo C.A."/>
            <person name="Sil A."/>
            <person name="Beyhan S."/>
        </authorList>
    </citation>
    <scope>NUCLEOTIDE SEQUENCE</scope>
    <source>
        <strain evidence="1">H88</strain>
    </source>
</reference>
<evidence type="ECO:0000313" key="2">
    <source>
        <dbReference type="Proteomes" id="UP000663419"/>
    </source>
</evidence>
<name>A0A8A1L961_AJEC8</name>
<evidence type="ECO:0000313" key="1">
    <source>
        <dbReference type="EMBL" id="QSS50496.1"/>
    </source>
</evidence>
<gene>
    <name evidence="1" type="ORF">I7I53_11207</name>
</gene>
<dbReference type="VEuPathDB" id="FungiDB:I7I53_11207"/>
<sequence>MQVLCASTPRPAPLIPQAESHSNSNWFDSSSKSTATIGSCCCPQTSLYCYMLFLPLFFASVSKSSTGTYISLCTGHTRHRWGGTPVHLGFCSWILIPYLEVAGAAGERNIRYLLFFELRLTFCTIFFSSPGPQQSRASCP</sequence>
<dbReference type="EMBL" id="CP069102">
    <property type="protein sequence ID" value="QSS50496.1"/>
    <property type="molecule type" value="Genomic_DNA"/>
</dbReference>
<dbReference type="AlphaFoldDB" id="A0A8A1L961"/>
<dbReference type="Proteomes" id="UP000663419">
    <property type="component" value="Chromosome 1"/>
</dbReference>
<accession>A0A8A1L961</accession>
<proteinExistence type="predicted"/>
<organism evidence="1 2">
    <name type="scientific">Ajellomyces capsulatus (strain H88)</name>
    <name type="common">Darling's disease fungus</name>
    <name type="synonym">Histoplasma capsulatum</name>
    <dbReference type="NCBI Taxonomy" id="544711"/>
    <lineage>
        <taxon>Eukaryota</taxon>
        <taxon>Fungi</taxon>
        <taxon>Dikarya</taxon>
        <taxon>Ascomycota</taxon>
        <taxon>Pezizomycotina</taxon>
        <taxon>Eurotiomycetes</taxon>
        <taxon>Eurotiomycetidae</taxon>
        <taxon>Onygenales</taxon>
        <taxon>Ajellomycetaceae</taxon>
        <taxon>Histoplasma</taxon>
    </lineage>
</organism>
<protein>
    <submittedName>
        <fullName evidence="1">Uncharacterized protein</fullName>
    </submittedName>
</protein>